<sequence>MLDWAANQWNQISTDALWAIASMAVVQRASQRFGMWAYAIVALPGTFAHELAHFVAALLLHANAGFPSLWPEKVGHSWRLGSVQFRAPWWRAMPIALAPVALLPLSLWWAGKLVSDASGGWFWLHGSPRACSVPVCPPGRTFASRCRRSS</sequence>
<dbReference type="EMBL" id="JBHLTG010000001">
    <property type="protein sequence ID" value="MFC0678000.1"/>
    <property type="molecule type" value="Genomic_DNA"/>
</dbReference>
<keyword evidence="1" id="KW-1133">Transmembrane helix</keyword>
<dbReference type="Proteomes" id="UP001589896">
    <property type="component" value="Unassembled WGS sequence"/>
</dbReference>
<name>A0ABV6RLY7_9GAMM</name>
<accession>A0ABV6RLY7</accession>
<gene>
    <name evidence="2" type="ORF">ACFFGH_09115</name>
</gene>
<evidence type="ECO:0000313" key="3">
    <source>
        <dbReference type="Proteomes" id="UP001589896"/>
    </source>
</evidence>
<keyword evidence="3" id="KW-1185">Reference proteome</keyword>
<organism evidence="2 3">
    <name type="scientific">Lysobacter korlensis</name>
    <dbReference type="NCBI Taxonomy" id="553636"/>
    <lineage>
        <taxon>Bacteria</taxon>
        <taxon>Pseudomonadati</taxon>
        <taxon>Pseudomonadota</taxon>
        <taxon>Gammaproteobacteria</taxon>
        <taxon>Lysobacterales</taxon>
        <taxon>Lysobacteraceae</taxon>
        <taxon>Lysobacter</taxon>
    </lineage>
</organism>
<evidence type="ECO:0000313" key="2">
    <source>
        <dbReference type="EMBL" id="MFC0678000.1"/>
    </source>
</evidence>
<evidence type="ECO:0000256" key="1">
    <source>
        <dbReference type="SAM" id="Phobius"/>
    </source>
</evidence>
<protein>
    <recommendedName>
        <fullName evidence="4">Peptidase M50 domain-containing protein</fullName>
    </recommendedName>
</protein>
<feature type="transmembrane region" description="Helical" evidence="1">
    <location>
        <begin position="36"/>
        <end position="60"/>
    </location>
</feature>
<reference evidence="2 3" key="1">
    <citation type="submission" date="2024-09" db="EMBL/GenBank/DDBJ databases">
        <authorList>
            <person name="Sun Q."/>
            <person name="Mori K."/>
        </authorList>
    </citation>
    <scope>NUCLEOTIDE SEQUENCE [LARGE SCALE GENOMIC DNA]</scope>
    <source>
        <strain evidence="2 3">KCTC 23076</strain>
    </source>
</reference>
<comment type="caution">
    <text evidence="2">The sequence shown here is derived from an EMBL/GenBank/DDBJ whole genome shotgun (WGS) entry which is preliminary data.</text>
</comment>
<keyword evidence="1" id="KW-0812">Transmembrane</keyword>
<evidence type="ECO:0008006" key="4">
    <source>
        <dbReference type="Google" id="ProtNLM"/>
    </source>
</evidence>
<proteinExistence type="predicted"/>
<feature type="transmembrane region" description="Helical" evidence="1">
    <location>
        <begin position="89"/>
        <end position="110"/>
    </location>
</feature>
<keyword evidence="1" id="KW-0472">Membrane</keyword>
<dbReference type="RefSeq" id="WP_386667222.1">
    <property type="nucleotide sequence ID" value="NZ_JBHLTG010000001.1"/>
</dbReference>